<keyword evidence="1" id="KW-0472">Membrane</keyword>
<comment type="caution">
    <text evidence="2">The sequence shown here is derived from an EMBL/GenBank/DDBJ whole genome shotgun (WGS) entry which is preliminary data.</text>
</comment>
<name>A0AA45WJI6_9BACL</name>
<dbReference type="Pfam" id="PF12730">
    <property type="entry name" value="ABC2_membrane_4"/>
    <property type="match status" value="1"/>
</dbReference>
<dbReference type="PANTHER" id="PTHR37305">
    <property type="entry name" value="INTEGRAL MEMBRANE PROTEIN-RELATED"/>
    <property type="match status" value="1"/>
</dbReference>
<keyword evidence="1" id="KW-1133">Transmembrane helix</keyword>
<dbReference type="RefSeq" id="WP_189318982.1">
    <property type="nucleotide sequence ID" value="NZ_FXTU01000001.1"/>
</dbReference>
<feature type="transmembrane region" description="Helical" evidence="1">
    <location>
        <begin position="174"/>
        <end position="195"/>
    </location>
</feature>
<proteinExistence type="predicted"/>
<feature type="transmembrane region" description="Helical" evidence="1">
    <location>
        <begin position="105"/>
        <end position="135"/>
    </location>
</feature>
<accession>A0AA45WJI6</accession>
<reference evidence="2" key="1">
    <citation type="submission" date="2017-05" db="EMBL/GenBank/DDBJ databases">
        <authorList>
            <person name="Varghese N."/>
            <person name="Submissions S."/>
        </authorList>
    </citation>
    <scope>NUCLEOTIDE SEQUENCE</scope>
    <source>
        <strain evidence="2">DSM 45262</strain>
    </source>
</reference>
<evidence type="ECO:0000313" key="3">
    <source>
        <dbReference type="Proteomes" id="UP001157946"/>
    </source>
</evidence>
<protein>
    <submittedName>
        <fullName evidence="2">ABC-2 type transport system permease protein</fullName>
    </submittedName>
</protein>
<dbReference type="EMBL" id="FXTU01000001">
    <property type="protein sequence ID" value="SMP03454.1"/>
    <property type="molecule type" value="Genomic_DNA"/>
</dbReference>
<dbReference type="PANTHER" id="PTHR37305:SF1">
    <property type="entry name" value="MEMBRANE PROTEIN"/>
    <property type="match status" value="1"/>
</dbReference>
<feature type="transmembrane region" description="Helical" evidence="1">
    <location>
        <begin position="21"/>
        <end position="43"/>
    </location>
</feature>
<evidence type="ECO:0000256" key="1">
    <source>
        <dbReference type="SAM" id="Phobius"/>
    </source>
</evidence>
<gene>
    <name evidence="2" type="ORF">SAMN06265361_101451</name>
</gene>
<keyword evidence="3" id="KW-1185">Reference proteome</keyword>
<feature type="transmembrane region" description="Helical" evidence="1">
    <location>
        <begin position="226"/>
        <end position="248"/>
    </location>
</feature>
<dbReference type="Proteomes" id="UP001157946">
    <property type="component" value="Unassembled WGS sequence"/>
</dbReference>
<sequence length="255" mass="28158">MGKFVRLVKNEWLKVFVRPRTAVLLAILIALVFGTALFLAYVASASQFGSDLWGFAYQCSHLLILPLVLSMIVAGDIVSSEFNWGTVKLLLIRPANRTKILYAKYAAAVLFSMFCLVLFFVASLLFGLVFFGWGPLDQIGGQILTEYGYYLIETVMMVTLAFAVSTVSRSSSLGIGLSIFLKFIGMFLVGILQSFEMEWGKYLLAANLDLGQYEAGQPIPFPGMSVGFSVVILALHFLLFHAVAWVSFTKRDVAV</sequence>
<evidence type="ECO:0000313" key="2">
    <source>
        <dbReference type="EMBL" id="SMP03454.1"/>
    </source>
</evidence>
<organism evidence="2 3">
    <name type="scientific">Laceyella tengchongensis</name>
    <dbReference type="NCBI Taxonomy" id="574699"/>
    <lineage>
        <taxon>Bacteria</taxon>
        <taxon>Bacillati</taxon>
        <taxon>Bacillota</taxon>
        <taxon>Bacilli</taxon>
        <taxon>Bacillales</taxon>
        <taxon>Thermoactinomycetaceae</taxon>
        <taxon>Laceyella</taxon>
    </lineage>
</organism>
<dbReference type="AlphaFoldDB" id="A0AA45WJI6"/>
<feature type="transmembrane region" description="Helical" evidence="1">
    <location>
        <begin position="147"/>
        <end position="167"/>
    </location>
</feature>
<keyword evidence="1" id="KW-0812">Transmembrane</keyword>
<feature type="transmembrane region" description="Helical" evidence="1">
    <location>
        <begin position="63"/>
        <end position="84"/>
    </location>
</feature>